<dbReference type="Pfam" id="PF09363">
    <property type="entry name" value="XFP_C"/>
    <property type="match status" value="1"/>
</dbReference>
<proteinExistence type="predicted"/>
<dbReference type="EMBL" id="JAEMWZ010000260">
    <property type="protein sequence ID" value="KAG7128967.1"/>
    <property type="molecule type" value="Genomic_DNA"/>
</dbReference>
<dbReference type="PANTHER" id="PTHR31273:SF0">
    <property type="entry name" value="PHOSPHOKETOLASE-RELATED"/>
    <property type="match status" value="1"/>
</dbReference>
<dbReference type="AlphaFoldDB" id="A0A8I3AKY8"/>
<dbReference type="GO" id="GO:0016832">
    <property type="term" value="F:aldehyde-lyase activity"/>
    <property type="evidence" value="ECO:0007669"/>
    <property type="project" value="InterPro"/>
</dbReference>
<sequence length="380" mass="42434">MSANPVANGGLLRKPLRLPDFKKYALAVDKSAAATAASMSNMAGYLRDVVAMNPHSFRLFGPDETESNKLGKVYEAAPKVWLGEYFDEDANGGNLAMEGRVMEMLSEHTCEGWLEGYILTGRHGMLNSYEPFIPIVSSMDPGFLDTVVNKSPDVVRVYLPPDGNCLLSVMHHCFASANYVNVIVADKQDHLQYLSMDKAVEHCTKGIGIWPQFSTDAGAEPDVVMASCGDVSTHESLAAIDLLLTHFPDLKVRCVNVVDLFKLIHHTDHSHGLTDAEWTALFTDNVPVIFNFHSYPWLVHRLTYKRPGAANLHVRGYKEKGNIDTPLELAIRNQTDRFSLAIDAIDRIPSLHNRGAAARETLRNEQIRAKNWRRRGLWQH</sequence>
<reference evidence="2" key="1">
    <citation type="journal article" date="2021" name="Mol. Plant Pathol.">
        <title>A 20-kb lineage-specific genomic region tames virulence in pathogenic amphidiploid Verticillium longisporum.</title>
        <authorList>
            <person name="Harting R."/>
            <person name="Starke J."/>
            <person name="Kusch H."/>
            <person name="Poggeler S."/>
            <person name="Maurus I."/>
            <person name="Schluter R."/>
            <person name="Landesfeind M."/>
            <person name="Bulla I."/>
            <person name="Nowrousian M."/>
            <person name="de Jonge R."/>
            <person name="Stahlhut G."/>
            <person name="Hoff K.J."/>
            <person name="Asshauer K.P."/>
            <person name="Thurmer A."/>
            <person name="Stanke M."/>
            <person name="Daniel R."/>
            <person name="Morgenstern B."/>
            <person name="Thomma B.P.H.J."/>
            <person name="Kronstad J.W."/>
            <person name="Braus-Stromeyer S.A."/>
            <person name="Braus G.H."/>
        </authorList>
    </citation>
    <scope>NUCLEOTIDE SEQUENCE</scope>
    <source>
        <strain evidence="2">Vl32</strain>
    </source>
</reference>
<evidence type="ECO:0000259" key="1">
    <source>
        <dbReference type="Pfam" id="PF09363"/>
    </source>
</evidence>
<protein>
    <submittedName>
        <fullName evidence="2">Phosphoketolase like protein</fullName>
    </submittedName>
</protein>
<dbReference type="GO" id="GO:0005975">
    <property type="term" value="P:carbohydrate metabolic process"/>
    <property type="evidence" value="ECO:0007669"/>
    <property type="project" value="InterPro"/>
</dbReference>
<accession>A0A8I3AKY8</accession>
<dbReference type="Proteomes" id="UP000689129">
    <property type="component" value="Unassembled WGS sequence"/>
</dbReference>
<organism evidence="2 3">
    <name type="scientific">Verticillium longisporum</name>
    <name type="common">Verticillium dahliae var. longisporum</name>
    <dbReference type="NCBI Taxonomy" id="100787"/>
    <lineage>
        <taxon>Eukaryota</taxon>
        <taxon>Fungi</taxon>
        <taxon>Dikarya</taxon>
        <taxon>Ascomycota</taxon>
        <taxon>Pezizomycotina</taxon>
        <taxon>Sordariomycetes</taxon>
        <taxon>Hypocreomycetidae</taxon>
        <taxon>Glomerellales</taxon>
        <taxon>Plectosphaerellaceae</taxon>
        <taxon>Verticillium</taxon>
    </lineage>
</organism>
<evidence type="ECO:0000313" key="2">
    <source>
        <dbReference type="EMBL" id="KAG7128967.1"/>
    </source>
</evidence>
<evidence type="ECO:0000313" key="3">
    <source>
        <dbReference type="Proteomes" id="UP000689129"/>
    </source>
</evidence>
<dbReference type="Pfam" id="PF03894">
    <property type="entry name" value="XFP"/>
    <property type="match status" value="2"/>
</dbReference>
<dbReference type="InterPro" id="IPR005593">
    <property type="entry name" value="Xul5P/Fru6P_PKetolase"/>
</dbReference>
<dbReference type="OrthoDB" id="2532903at2759"/>
<dbReference type="InterPro" id="IPR018969">
    <property type="entry name" value="Xul5P/Fru6P_PKetolase_C"/>
</dbReference>
<name>A0A8I3AKY8_VERLO</name>
<dbReference type="PANTHER" id="PTHR31273">
    <property type="entry name" value="PHOSPHOKETOLASE-RELATED"/>
    <property type="match status" value="1"/>
</dbReference>
<feature type="domain" description="Xylulose 5-phosphate/Fructose 6-phosphate phosphoketolase C-terminal" evidence="1">
    <location>
        <begin position="187"/>
        <end position="373"/>
    </location>
</feature>
<comment type="caution">
    <text evidence="2">The sequence shown here is derived from an EMBL/GenBank/DDBJ whole genome shotgun (WGS) entry which is preliminary data.</text>
</comment>
<gene>
    <name evidence="2" type="ORF">HYQ45_011683</name>
</gene>